<evidence type="ECO:0000313" key="3">
    <source>
        <dbReference type="Proteomes" id="UP000550787"/>
    </source>
</evidence>
<gene>
    <name evidence="2" type="ORF">HLH33_13095</name>
</gene>
<dbReference type="Gene3D" id="1.10.260.40">
    <property type="entry name" value="lambda repressor-like DNA-binding domains"/>
    <property type="match status" value="1"/>
</dbReference>
<dbReference type="Proteomes" id="UP000550787">
    <property type="component" value="Unassembled WGS sequence"/>
</dbReference>
<name>A0A7W4I6P0_GLUDI</name>
<accession>A0A7W4I6P0</accession>
<dbReference type="InterPro" id="IPR010982">
    <property type="entry name" value="Lambda_DNA-bd_dom_sf"/>
</dbReference>
<dbReference type="GO" id="GO:0003677">
    <property type="term" value="F:DNA binding"/>
    <property type="evidence" value="ECO:0007669"/>
    <property type="project" value="InterPro"/>
</dbReference>
<dbReference type="AlphaFoldDB" id="A0A7W4I6P0"/>
<dbReference type="CDD" id="cd00093">
    <property type="entry name" value="HTH_XRE"/>
    <property type="match status" value="1"/>
</dbReference>
<dbReference type="RefSeq" id="WP_183116113.1">
    <property type="nucleotide sequence ID" value="NZ_JABEQG010000026.1"/>
</dbReference>
<evidence type="ECO:0000313" key="2">
    <source>
        <dbReference type="EMBL" id="MBB2157236.1"/>
    </source>
</evidence>
<feature type="domain" description="HTH cro/C1-type" evidence="1">
    <location>
        <begin position="115"/>
        <end position="172"/>
    </location>
</feature>
<dbReference type="SMART" id="SM00530">
    <property type="entry name" value="HTH_XRE"/>
    <property type="match status" value="1"/>
</dbReference>
<dbReference type="InterPro" id="IPR001387">
    <property type="entry name" value="Cro/C1-type_HTH"/>
</dbReference>
<organism evidence="2 3">
    <name type="scientific">Gluconacetobacter diazotrophicus</name>
    <name type="common">Acetobacter diazotrophicus</name>
    <dbReference type="NCBI Taxonomy" id="33996"/>
    <lineage>
        <taxon>Bacteria</taxon>
        <taxon>Pseudomonadati</taxon>
        <taxon>Pseudomonadota</taxon>
        <taxon>Alphaproteobacteria</taxon>
        <taxon>Acetobacterales</taxon>
        <taxon>Acetobacteraceae</taxon>
        <taxon>Gluconacetobacter</taxon>
    </lineage>
</organism>
<dbReference type="EMBL" id="JABEQG010000026">
    <property type="protein sequence ID" value="MBB2157236.1"/>
    <property type="molecule type" value="Genomic_DNA"/>
</dbReference>
<comment type="caution">
    <text evidence="2">The sequence shown here is derived from an EMBL/GenBank/DDBJ whole genome shotgun (WGS) entry which is preliminary data.</text>
</comment>
<dbReference type="Pfam" id="PF01381">
    <property type="entry name" value="HTH_3"/>
    <property type="match status" value="1"/>
</dbReference>
<reference evidence="2 3" key="1">
    <citation type="submission" date="2020-04" db="EMBL/GenBank/DDBJ databases">
        <title>Description of novel Gluconacetobacter.</title>
        <authorList>
            <person name="Sombolestani A."/>
        </authorList>
    </citation>
    <scope>NUCLEOTIDE SEQUENCE [LARGE SCALE GENOMIC DNA]</scope>
    <source>
        <strain evidence="2 3">LMG 7603</strain>
    </source>
</reference>
<protein>
    <submittedName>
        <fullName evidence="2">Helix-turn-helix transcriptional regulator</fullName>
    </submittedName>
</protein>
<evidence type="ECO:0000259" key="1">
    <source>
        <dbReference type="PROSITE" id="PS50943"/>
    </source>
</evidence>
<dbReference type="SUPFAM" id="SSF47413">
    <property type="entry name" value="lambda repressor-like DNA-binding domains"/>
    <property type="match status" value="1"/>
</dbReference>
<sequence>MSKQRYAWVEDESRDEMSLILDGRRAGALIPWKDKGGDQPTGWTCVMVRDDGSDHELMPPDAFWTPLATAQRFLLDAVGLSPVEEPPADNPPMRSIHLMPKGRDVALTRTIAAILRREREKCGMSRADLALAVGVRTDLVRDWEAGAMQPRLVRLLDALSVLGALPSAMDEILAEDAKIWGVQA</sequence>
<proteinExistence type="predicted"/>
<dbReference type="PROSITE" id="PS50943">
    <property type="entry name" value="HTH_CROC1"/>
    <property type="match status" value="1"/>
</dbReference>